<dbReference type="InterPro" id="IPR038261">
    <property type="entry name" value="GPP34-like_sf"/>
</dbReference>
<dbReference type="EMBL" id="BOOU01000076">
    <property type="protein sequence ID" value="GII80577.1"/>
    <property type="molecule type" value="Genomic_DNA"/>
</dbReference>
<accession>A0A919V399</accession>
<dbReference type="GO" id="GO:0012505">
    <property type="term" value="C:endomembrane system"/>
    <property type="evidence" value="ECO:0007669"/>
    <property type="project" value="UniProtKB-ARBA"/>
</dbReference>
<comment type="subcellular location">
    <subcellularLocation>
        <location evidence="1">Golgi apparatus membrane</location>
        <topology evidence="1">Peripheral membrane protein</topology>
        <orientation evidence="1">Cytoplasmic side</orientation>
    </subcellularLocation>
</comment>
<protein>
    <recommendedName>
        <fullName evidence="7">GPP34 family phosphoprotein</fullName>
    </recommendedName>
</protein>
<keyword evidence="2" id="KW-0333">Golgi apparatus</keyword>
<dbReference type="Pfam" id="PF05719">
    <property type="entry name" value="GPP34"/>
    <property type="match status" value="1"/>
</dbReference>
<dbReference type="Proteomes" id="UP000655287">
    <property type="component" value="Unassembled WGS sequence"/>
</dbReference>
<evidence type="ECO:0000256" key="4">
    <source>
        <dbReference type="ARBA" id="ARBA00023136"/>
    </source>
</evidence>
<keyword evidence="6" id="KW-1185">Reference proteome</keyword>
<organism evidence="5 6">
    <name type="scientific">Sphaerisporangium rufum</name>
    <dbReference type="NCBI Taxonomy" id="1381558"/>
    <lineage>
        <taxon>Bacteria</taxon>
        <taxon>Bacillati</taxon>
        <taxon>Actinomycetota</taxon>
        <taxon>Actinomycetes</taxon>
        <taxon>Streptosporangiales</taxon>
        <taxon>Streptosporangiaceae</taxon>
        <taxon>Sphaerisporangium</taxon>
    </lineage>
</organism>
<dbReference type="GO" id="GO:0005737">
    <property type="term" value="C:cytoplasm"/>
    <property type="evidence" value="ECO:0007669"/>
    <property type="project" value="UniProtKB-ARBA"/>
</dbReference>
<gene>
    <name evidence="5" type="ORF">Sru01_55590</name>
</gene>
<evidence type="ECO:0000256" key="2">
    <source>
        <dbReference type="ARBA" id="ARBA00023034"/>
    </source>
</evidence>
<dbReference type="RefSeq" id="WP_203991531.1">
    <property type="nucleotide sequence ID" value="NZ_BOOU01000076.1"/>
</dbReference>
<dbReference type="InterPro" id="IPR008628">
    <property type="entry name" value="GPP34-like"/>
</dbReference>
<dbReference type="Gene3D" id="1.10.3630.10">
    <property type="entry name" value="yeast vps74-n-term truncation variant domain like"/>
    <property type="match status" value="1"/>
</dbReference>
<evidence type="ECO:0000313" key="5">
    <source>
        <dbReference type="EMBL" id="GII80577.1"/>
    </source>
</evidence>
<dbReference type="GO" id="GO:0070273">
    <property type="term" value="F:phosphatidylinositol-4-phosphate binding"/>
    <property type="evidence" value="ECO:0007669"/>
    <property type="project" value="InterPro"/>
</dbReference>
<proteinExistence type="predicted"/>
<name>A0A919V399_9ACTN</name>
<evidence type="ECO:0000313" key="6">
    <source>
        <dbReference type="Proteomes" id="UP000655287"/>
    </source>
</evidence>
<dbReference type="AlphaFoldDB" id="A0A919V399"/>
<comment type="caution">
    <text evidence="5">The sequence shown here is derived from an EMBL/GenBank/DDBJ whole genome shotgun (WGS) entry which is preliminary data.</text>
</comment>
<evidence type="ECO:0008006" key="7">
    <source>
        <dbReference type="Google" id="ProtNLM"/>
    </source>
</evidence>
<evidence type="ECO:0000256" key="1">
    <source>
        <dbReference type="ARBA" id="ARBA00004255"/>
    </source>
</evidence>
<evidence type="ECO:0000256" key="3">
    <source>
        <dbReference type="ARBA" id="ARBA00023121"/>
    </source>
</evidence>
<sequence length="210" mass="22643">MNLPETLPERLYLLAYDPRRGRPVAGFRLGYLLRAGILAELLLRGDLTDTGGRPKAARAHSADPLLDPVLQQIAAARPRSWQRWVSRATGAAVRDVRARLAAGGWIRLETHRVLGIFPYTKVTVRDPRVPKQLASTAASALKGGRPVERLAPADAALAALAAAVRLRTVLPRAEWRGVRHRAEELGDPIHPVPGALKKAVQQAEAAAAAG</sequence>
<reference evidence="5" key="1">
    <citation type="submission" date="2021-01" db="EMBL/GenBank/DDBJ databases">
        <title>Whole genome shotgun sequence of Sphaerisporangium rufum NBRC 109079.</title>
        <authorList>
            <person name="Komaki H."/>
            <person name="Tamura T."/>
        </authorList>
    </citation>
    <scope>NUCLEOTIDE SEQUENCE</scope>
    <source>
        <strain evidence="5">NBRC 109079</strain>
    </source>
</reference>
<keyword evidence="4" id="KW-0472">Membrane</keyword>
<keyword evidence="3" id="KW-0446">Lipid-binding</keyword>